<feature type="domain" description="Peptidase M13 N-terminal" evidence="9">
    <location>
        <begin position="28"/>
        <end position="405"/>
    </location>
</feature>
<evidence type="ECO:0000259" key="8">
    <source>
        <dbReference type="Pfam" id="PF01431"/>
    </source>
</evidence>
<evidence type="ECO:0000256" key="3">
    <source>
        <dbReference type="ARBA" id="ARBA00022670"/>
    </source>
</evidence>
<evidence type="ECO:0000259" key="9">
    <source>
        <dbReference type="Pfam" id="PF05649"/>
    </source>
</evidence>
<dbReference type="CDD" id="cd08662">
    <property type="entry name" value="M13"/>
    <property type="match status" value="1"/>
</dbReference>
<keyword evidence="11" id="KW-1185">Reference proteome</keyword>
<dbReference type="PANTHER" id="PTHR11733:SF167">
    <property type="entry name" value="FI17812P1-RELATED"/>
    <property type="match status" value="1"/>
</dbReference>
<feature type="domain" description="Peptidase M13 C-terminal" evidence="8">
    <location>
        <begin position="459"/>
        <end position="649"/>
    </location>
</feature>
<dbReference type="InterPro" id="IPR024079">
    <property type="entry name" value="MetalloPept_cat_dom_sf"/>
</dbReference>
<accession>A0ABW4D2B1</accession>
<dbReference type="InterPro" id="IPR018497">
    <property type="entry name" value="Peptidase_M13_C"/>
</dbReference>
<dbReference type="RefSeq" id="WP_373306102.1">
    <property type="nucleotide sequence ID" value="NZ_BOLN01000002.1"/>
</dbReference>
<name>A0ABW4D2B1_9LACO</name>
<dbReference type="Proteomes" id="UP001597189">
    <property type="component" value="Unassembled WGS sequence"/>
</dbReference>
<keyword evidence="5" id="KW-0378">Hydrolase</keyword>
<evidence type="ECO:0000256" key="1">
    <source>
        <dbReference type="ARBA" id="ARBA00001947"/>
    </source>
</evidence>
<evidence type="ECO:0000313" key="11">
    <source>
        <dbReference type="Proteomes" id="UP001597189"/>
    </source>
</evidence>
<gene>
    <name evidence="10" type="ORF">ACFQ44_03225</name>
</gene>
<evidence type="ECO:0000256" key="2">
    <source>
        <dbReference type="ARBA" id="ARBA00007357"/>
    </source>
</evidence>
<reference evidence="11" key="1">
    <citation type="journal article" date="2019" name="Int. J. Syst. Evol. Microbiol.">
        <title>The Global Catalogue of Microorganisms (GCM) 10K type strain sequencing project: providing services to taxonomists for standard genome sequencing and annotation.</title>
        <authorList>
            <consortium name="The Broad Institute Genomics Platform"/>
            <consortium name="The Broad Institute Genome Sequencing Center for Infectious Disease"/>
            <person name="Wu L."/>
            <person name="Ma J."/>
        </authorList>
    </citation>
    <scope>NUCLEOTIDE SEQUENCE [LARGE SCALE GENOMIC DNA]</scope>
    <source>
        <strain evidence="11">CCM 8979</strain>
    </source>
</reference>
<evidence type="ECO:0000256" key="7">
    <source>
        <dbReference type="ARBA" id="ARBA00023049"/>
    </source>
</evidence>
<dbReference type="Gene3D" id="1.10.1380.10">
    <property type="entry name" value="Neutral endopeptidase , domain2"/>
    <property type="match status" value="1"/>
</dbReference>
<dbReference type="PANTHER" id="PTHR11733">
    <property type="entry name" value="ZINC METALLOPROTEASE FAMILY M13 NEPRILYSIN-RELATED"/>
    <property type="match status" value="1"/>
</dbReference>
<dbReference type="InterPro" id="IPR000718">
    <property type="entry name" value="Peptidase_M13"/>
</dbReference>
<dbReference type="InterPro" id="IPR008753">
    <property type="entry name" value="Peptidase_M13_N"/>
</dbReference>
<comment type="caution">
    <text evidence="10">The sequence shown here is derived from an EMBL/GenBank/DDBJ whole genome shotgun (WGS) entry which is preliminary data.</text>
</comment>
<evidence type="ECO:0000256" key="5">
    <source>
        <dbReference type="ARBA" id="ARBA00022801"/>
    </source>
</evidence>
<evidence type="ECO:0000256" key="4">
    <source>
        <dbReference type="ARBA" id="ARBA00022723"/>
    </source>
</evidence>
<keyword evidence="7" id="KW-0482">Metalloprotease</keyword>
<keyword evidence="4" id="KW-0479">Metal-binding</keyword>
<organism evidence="10 11">
    <name type="scientific">Levilactobacillus lanxiensis</name>
    <dbReference type="NCBI Taxonomy" id="2799568"/>
    <lineage>
        <taxon>Bacteria</taxon>
        <taxon>Bacillati</taxon>
        <taxon>Bacillota</taxon>
        <taxon>Bacilli</taxon>
        <taxon>Lactobacillales</taxon>
        <taxon>Lactobacillaceae</taxon>
        <taxon>Levilactobacillus</taxon>
    </lineage>
</organism>
<comment type="cofactor">
    <cofactor evidence="1">
        <name>Zn(2+)</name>
        <dbReference type="ChEBI" id="CHEBI:29105"/>
    </cofactor>
</comment>
<dbReference type="Pfam" id="PF05649">
    <property type="entry name" value="Peptidase_M13_N"/>
    <property type="match status" value="1"/>
</dbReference>
<keyword evidence="6" id="KW-0862">Zinc</keyword>
<dbReference type="PRINTS" id="PR00786">
    <property type="entry name" value="NEPRILYSIN"/>
</dbReference>
<dbReference type="EMBL" id="JBHTOD010000002">
    <property type="protein sequence ID" value="MFD1454695.1"/>
    <property type="molecule type" value="Genomic_DNA"/>
</dbReference>
<dbReference type="SUPFAM" id="SSF55486">
    <property type="entry name" value="Metalloproteases ('zincins'), catalytic domain"/>
    <property type="match status" value="1"/>
</dbReference>
<sequence>MRLDNYSSNQTLPTMASGFPVDTAKLTDDLYDAVNGKWAEQATIPGDHSSTGGFMDLVDNIEHTLMSDFDDLLAGKLTPANPEMAEFKKLYTLALDADRRNKDGVTPLKPYLAKIEGLKDLADLNAHLVEWFQTDLPTPVDISVEADMKDTSNYALYLDAPSLILPDKTYYEKDNPAAKQLMPVFTTTAVKVLVLAGYAEDRAKEIVEQAKAFDAQIAPHVKSAEESADYVKMYNPFPLADVDAKIDNLDLTSTIKGLINDVPAQVILPQPTYFDAVNDLLTPANFDNLKSWMLVNTVLGATGALTEDFRQVGGTYRRALSGQKEARSPKKAAYYLATGTFGQVVGDYYGRKYFGEAAKADVREMVLKMARVYQNRLKSNDWLSTATSEKAIVKLQKLTIKVGYPDEIDPLYSKFTIDENASLFENLQNITEIIIKNHFGHWGQPVDRKRWDMSANTVNAYYSPSNNEIVFPAAILQKPFYSLDQPSSANYGGIGAVIAHEISHAFDNNGSQFDEFGNLNNWWTDQDLAHFKDLAQAMIDEFDGIEFAGQKVNGKLTVSENIADAGGLSCALEAAKSSSEIDLKAFFINWANVWRMKATTEYMQLLLSIDVHAPAKLRANVQVKNLDDFFKTFDVKPTDNMYLAPDKRVKIW</sequence>
<dbReference type="PROSITE" id="PS51885">
    <property type="entry name" value="NEPRILYSIN"/>
    <property type="match status" value="1"/>
</dbReference>
<protein>
    <submittedName>
        <fullName evidence="10">M13 family metallopeptidase</fullName>
    </submittedName>
</protein>
<evidence type="ECO:0000313" key="10">
    <source>
        <dbReference type="EMBL" id="MFD1454695.1"/>
    </source>
</evidence>
<dbReference type="Gene3D" id="3.40.390.10">
    <property type="entry name" value="Collagenase (Catalytic Domain)"/>
    <property type="match status" value="1"/>
</dbReference>
<comment type="similarity">
    <text evidence="2">Belongs to the peptidase M13 family.</text>
</comment>
<dbReference type="InterPro" id="IPR042089">
    <property type="entry name" value="Peptidase_M13_dom_2"/>
</dbReference>
<evidence type="ECO:0000256" key="6">
    <source>
        <dbReference type="ARBA" id="ARBA00022833"/>
    </source>
</evidence>
<dbReference type="Pfam" id="PF01431">
    <property type="entry name" value="Peptidase_M13"/>
    <property type="match status" value="1"/>
</dbReference>
<proteinExistence type="inferred from homology"/>
<keyword evidence="3" id="KW-0645">Protease</keyword>